<dbReference type="Proteomes" id="UP000187012">
    <property type="component" value="Unassembled WGS sequence"/>
</dbReference>
<keyword evidence="2" id="KW-1185">Reference proteome</keyword>
<evidence type="ECO:0000313" key="1">
    <source>
        <dbReference type="EMBL" id="SIT40019.1"/>
    </source>
</evidence>
<evidence type="ECO:0000313" key="2">
    <source>
        <dbReference type="Proteomes" id="UP000187012"/>
    </source>
</evidence>
<accession>A0A1N7RY82</accession>
<proteinExistence type="predicted"/>
<protein>
    <submittedName>
        <fullName evidence="1">Uncharacterized protein</fullName>
    </submittedName>
</protein>
<name>A0A1N7RY82_9BURK</name>
<reference evidence="1 2" key="1">
    <citation type="submission" date="2016-12" db="EMBL/GenBank/DDBJ databases">
        <authorList>
            <person name="Song W.-J."/>
            <person name="Kurnit D.M."/>
        </authorList>
    </citation>
    <scope>NUCLEOTIDE SEQUENCE [LARGE SCALE GENOMIC DNA]</scope>
    <source>
        <strain evidence="1 2">STM7296</strain>
    </source>
</reference>
<dbReference type="EMBL" id="CYGX02000024">
    <property type="protein sequence ID" value="SIT40019.1"/>
    <property type="molecule type" value="Genomic_DNA"/>
</dbReference>
<gene>
    <name evidence="1" type="ORF">BN2475_240026</name>
</gene>
<sequence>MHAGTKVARQSLRREAPRLDTIKARFPWVMSSVGSRSLIGSDDPSKIRPPLYDGIRFADIGGWGRQAAAGAGFPAHREMAGVPCVISPG</sequence>
<dbReference type="AlphaFoldDB" id="A0A1N7RY82"/>
<organism evidence="1 2">
    <name type="scientific">Paraburkholderia ribeironis</name>
    <dbReference type="NCBI Taxonomy" id="1247936"/>
    <lineage>
        <taxon>Bacteria</taxon>
        <taxon>Pseudomonadati</taxon>
        <taxon>Pseudomonadota</taxon>
        <taxon>Betaproteobacteria</taxon>
        <taxon>Burkholderiales</taxon>
        <taxon>Burkholderiaceae</taxon>
        <taxon>Paraburkholderia</taxon>
    </lineage>
</organism>